<dbReference type="HOGENOM" id="CLU_028041_1_0_1"/>
<protein>
    <recommendedName>
        <fullName evidence="1">Acyl-CoA oxidase C-alpha1 domain-containing protein</fullName>
    </recommendedName>
</protein>
<dbReference type="GO" id="GO:0055088">
    <property type="term" value="P:lipid homeostasis"/>
    <property type="evidence" value="ECO:0007669"/>
    <property type="project" value="TreeGrafter"/>
</dbReference>
<dbReference type="PANTHER" id="PTHR10909">
    <property type="entry name" value="ELECTRON TRANSPORT OXIDOREDUCTASE"/>
    <property type="match status" value="1"/>
</dbReference>
<organism evidence="2 3">
    <name type="scientific">Phlebiopsis gigantea (strain 11061_1 CR5-6)</name>
    <name type="common">White-rot fungus</name>
    <name type="synonym">Peniophora gigantea</name>
    <dbReference type="NCBI Taxonomy" id="745531"/>
    <lineage>
        <taxon>Eukaryota</taxon>
        <taxon>Fungi</taxon>
        <taxon>Dikarya</taxon>
        <taxon>Basidiomycota</taxon>
        <taxon>Agaricomycotina</taxon>
        <taxon>Agaricomycetes</taxon>
        <taxon>Polyporales</taxon>
        <taxon>Phanerochaetaceae</taxon>
        <taxon>Phlebiopsis</taxon>
    </lineage>
</organism>
<dbReference type="PANTHER" id="PTHR10909:SF382">
    <property type="entry name" value="ACYL-COENZYME A OXIDASE"/>
    <property type="match status" value="1"/>
</dbReference>
<dbReference type="InterPro" id="IPR012258">
    <property type="entry name" value="Acyl-CoA_oxidase"/>
</dbReference>
<dbReference type="InterPro" id="IPR009100">
    <property type="entry name" value="AcylCoA_DH/oxidase_NM_dom_sf"/>
</dbReference>
<keyword evidence="3" id="KW-1185">Reference proteome</keyword>
<dbReference type="InterPro" id="IPR046373">
    <property type="entry name" value="Acyl-CoA_Oxase/DH_mid-dom_sf"/>
</dbReference>
<accession>A0A0C3SAY9</accession>
<evidence type="ECO:0000313" key="3">
    <source>
        <dbReference type="Proteomes" id="UP000053257"/>
    </source>
</evidence>
<gene>
    <name evidence="2" type="ORF">PHLGIDRAFT_415065</name>
</gene>
<sequence>MSPQAHPTMLNLAGHPLFDLNPHTLTADERTSLAYARARLIIRSYGLSFTDVLTFSPKFWDMHLDPVLPLDIGCFTIIAAHVNLTVGTIARHLPRRLDLVPLVKSLLSLDTVGVYLLSERGHGLDAFNIETTATKCNGGYILHTPREEAAKFMPATTPAFGVPKVALVMARLVIDGEDLGSRFFIVPLCDARVMCPGVKSIRLPRRSGTSPLDFSMTMFDHVFLPDNALLGSSVEASAGSRAIWWDEVWRIPYGSMTVAGPCIIGLKHVAYIGAQYSLNRRILAHGAEPMPIITFPTQQWAVLHALASAYVLDAWYRSVIPIMTDDKVDHAVKHGMAVVVKATACRQVIQCTREMAERCGAQGTFDNNFMARFEADVRGIVIAEGDVLVLCIRLFSELLLGRYELPLPPASDSPFARLAHAIMDEHAQGLAALPGGHRSAAAGYYLLPQAERAVTALGHAMALAAARSSRAVPAPLLAVYEAGVVRAYSGWFAESGGVPLAAQREREADALRAAVGGVARYAEGLGVAEYVRASIVGDEAWADTVRQLVAYGGESERLPAYSAAYAVPEVMEARARL</sequence>
<dbReference type="GO" id="GO:0005504">
    <property type="term" value="F:fatty acid binding"/>
    <property type="evidence" value="ECO:0007669"/>
    <property type="project" value="TreeGrafter"/>
</dbReference>
<dbReference type="GO" id="GO:0003997">
    <property type="term" value="F:acyl-CoA oxidase activity"/>
    <property type="evidence" value="ECO:0007669"/>
    <property type="project" value="InterPro"/>
</dbReference>
<evidence type="ECO:0000313" key="2">
    <source>
        <dbReference type="EMBL" id="KIP07465.1"/>
    </source>
</evidence>
<dbReference type="Proteomes" id="UP000053257">
    <property type="component" value="Unassembled WGS sequence"/>
</dbReference>
<feature type="domain" description="Acyl-CoA oxidase C-alpha1" evidence="1">
    <location>
        <begin position="261"/>
        <end position="394"/>
    </location>
</feature>
<dbReference type="InterPro" id="IPR055060">
    <property type="entry name" value="ACOX_C_alpha1"/>
</dbReference>
<dbReference type="GO" id="GO:0033540">
    <property type="term" value="P:fatty acid beta-oxidation using acyl-CoA oxidase"/>
    <property type="evidence" value="ECO:0007669"/>
    <property type="project" value="TreeGrafter"/>
</dbReference>
<dbReference type="GO" id="GO:0071949">
    <property type="term" value="F:FAD binding"/>
    <property type="evidence" value="ECO:0007669"/>
    <property type="project" value="InterPro"/>
</dbReference>
<evidence type="ECO:0000259" key="1">
    <source>
        <dbReference type="Pfam" id="PF22924"/>
    </source>
</evidence>
<name>A0A0C3SAY9_PHLG1</name>
<dbReference type="Pfam" id="PF22924">
    <property type="entry name" value="ACOX_C_alpha1"/>
    <property type="match status" value="1"/>
</dbReference>
<dbReference type="SUPFAM" id="SSF56645">
    <property type="entry name" value="Acyl-CoA dehydrogenase NM domain-like"/>
    <property type="match status" value="1"/>
</dbReference>
<dbReference type="InterPro" id="IPR036250">
    <property type="entry name" value="AcylCo_DH-like_C"/>
</dbReference>
<dbReference type="Gene3D" id="2.40.110.10">
    <property type="entry name" value="Butyryl-CoA Dehydrogenase, subunit A, domain 2"/>
    <property type="match status" value="1"/>
</dbReference>
<dbReference type="GO" id="GO:0005777">
    <property type="term" value="C:peroxisome"/>
    <property type="evidence" value="ECO:0007669"/>
    <property type="project" value="InterPro"/>
</dbReference>
<proteinExistence type="predicted"/>
<dbReference type="AlphaFoldDB" id="A0A0C3SAY9"/>
<dbReference type="SUPFAM" id="SSF47203">
    <property type="entry name" value="Acyl-CoA dehydrogenase C-terminal domain-like"/>
    <property type="match status" value="1"/>
</dbReference>
<dbReference type="OrthoDB" id="538336at2759"/>
<dbReference type="STRING" id="745531.A0A0C3SAY9"/>
<reference evidence="2 3" key="1">
    <citation type="journal article" date="2014" name="PLoS Genet.">
        <title>Analysis of the Phlebiopsis gigantea genome, transcriptome and secretome provides insight into its pioneer colonization strategies of wood.</title>
        <authorList>
            <person name="Hori C."/>
            <person name="Ishida T."/>
            <person name="Igarashi K."/>
            <person name="Samejima M."/>
            <person name="Suzuki H."/>
            <person name="Master E."/>
            <person name="Ferreira P."/>
            <person name="Ruiz-Duenas F.J."/>
            <person name="Held B."/>
            <person name="Canessa P."/>
            <person name="Larrondo L.F."/>
            <person name="Schmoll M."/>
            <person name="Druzhinina I.S."/>
            <person name="Kubicek C.P."/>
            <person name="Gaskell J.A."/>
            <person name="Kersten P."/>
            <person name="St John F."/>
            <person name="Glasner J."/>
            <person name="Sabat G."/>
            <person name="Splinter BonDurant S."/>
            <person name="Syed K."/>
            <person name="Yadav J."/>
            <person name="Mgbeahuruike A.C."/>
            <person name="Kovalchuk A."/>
            <person name="Asiegbu F.O."/>
            <person name="Lackner G."/>
            <person name="Hoffmeister D."/>
            <person name="Rencoret J."/>
            <person name="Gutierrez A."/>
            <person name="Sun H."/>
            <person name="Lindquist E."/>
            <person name="Barry K."/>
            <person name="Riley R."/>
            <person name="Grigoriev I.V."/>
            <person name="Henrissat B."/>
            <person name="Kues U."/>
            <person name="Berka R.M."/>
            <person name="Martinez A.T."/>
            <person name="Covert S.F."/>
            <person name="Blanchette R.A."/>
            <person name="Cullen D."/>
        </authorList>
    </citation>
    <scope>NUCLEOTIDE SEQUENCE [LARGE SCALE GENOMIC DNA]</scope>
    <source>
        <strain evidence="2 3">11061_1 CR5-6</strain>
    </source>
</reference>
<dbReference type="EMBL" id="KN840496">
    <property type="protein sequence ID" value="KIP07465.1"/>
    <property type="molecule type" value="Genomic_DNA"/>
</dbReference>
<dbReference type="Gene3D" id="1.20.140.10">
    <property type="entry name" value="Butyryl-CoA Dehydrogenase, subunit A, domain 3"/>
    <property type="match status" value="1"/>
</dbReference>